<evidence type="ECO:0000313" key="3">
    <source>
        <dbReference type="Proteomes" id="UP000604475"/>
    </source>
</evidence>
<dbReference type="Proteomes" id="UP000604475">
    <property type="component" value="Unassembled WGS sequence"/>
</dbReference>
<comment type="caution">
    <text evidence="2">The sequence shown here is derived from an EMBL/GenBank/DDBJ whole genome shotgun (WGS) entry which is preliminary data.</text>
</comment>
<evidence type="ECO:0008006" key="4">
    <source>
        <dbReference type="Google" id="ProtNLM"/>
    </source>
</evidence>
<reference evidence="2" key="1">
    <citation type="submission" date="2020-12" db="EMBL/GenBank/DDBJ databases">
        <title>Genomic characterization of non-nitrogen-fixing Frankia strains.</title>
        <authorList>
            <person name="Carlos-Shanley C."/>
            <person name="Guerra T."/>
            <person name="Hahn D."/>
        </authorList>
    </citation>
    <scope>NUCLEOTIDE SEQUENCE</scope>
    <source>
        <strain evidence="2">CN6</strain>
    </source>
</reference>
<dbReference type="EMBL" id="JAEACQ010000298">
    <property type="protein sequence ID" value="MBL7632200.1"/>
    <property type="molecule type" value="Genomic_DNA"/>
</dbReference>
<dbReference type="SUPFAM" id="SSF52540">
    <property type="entry name" value="P-loop containing nucleoside triphosphate hydrolases"/>
    <property type="match status" value="1"/>
</dbReference>
<dbReference type="AlphaFoldDB" id="A0A937RNN5"/>
<protein>
    <recommendedName>
        <fullName evidence="4">Thymidylate kinase</fullName>
    </recommendedName>
</protein>
<proteinExistence type="predicted"/>
<keyword evidence="3" id="KW-1185">Reference proteome</keyword>
<gene>
    <name evidence="2" type="ORF">I7412_34615</name>
</gene>
<name>A0A937RNN5_9ACTN</name>
<organism evidence="2 3">
    <name type="scientific">Frankia nepalensis</name>
    <dbReference type="NCBI Taxonomy" id="1836974"/>
    <lineage>
        <taxon>Bacteria</taxon>
        <taxon>Bacillati</taxon>
        <taxon>Actinomycetota</taxon>
        <taxon>Actinomycetes</taxon>
        <taxon>Frankiales</taxon>
        <taxon>Frankiaceae</taxon>
        <taxon>Frankia</taxon>
    </lineage>
</organism>
<dbReference type="RefSeq" id="WP_203004021.1">
    <property type="nucleotide sequence ID" value="NZ_JADWYU010000154.1"/>
</dbReference>
<accession>A0A937RNN5</accession>
<feature type="region of interest" description="Disordered" evidence="1">
    <location>
        <begin position="1"/>
        <end position="21"/>
    </location>
</feature>
<dbReference type="InterPro" id="IPR027417">
    <property type="entry name" value="P-loop_NTPase"/>
</dbReference>
<sequence length="239" mass="25877">MPPDDQPPTSGALRTAPGPAPTQAWVTLEGTNGVGKTYLARIALHRLGQRCVPLVELPDQAPALLPGQVISALRATGDLFLRTGHPQTETLLLAALQVHRHEAAKIAPGQVVLEDRGPHSVAVYQAAVLSAEAPLDEAFAVADRILELLAQWRPLPATTLLLVDDPDRCLERFEHRIGREASPSEAALMQRVTSLYRLFAAASPQTFEILDRTHLDADACVRRIVAACDRAAARPQEPR</sequence>
<evidence type="ECO:0000313" key="2">
    <source>
        <dbReference type="EMBL" id="MBL7632200.1"/>
    </source>
</evidence>
<dbReference type="Gene3D" id="3.40.50.300">
    <property type="entry name" value="P-loop containing nucleotide triphosphate hydrolases"/>
    <property type="match status" value="1"/>
</dbReference>
<evidence type="ECO:0000256" key="1">
    <source>
        <dbReference type="SAM" id="MobiDB-lite"/>
    </source>
</evidence>